<gene>
    <name evidence="1" type="ORF">H310_15066</name>
</gene>
<dbReference type="AlphaFoldDB" id="A0A024T9T1"/>
<accession>A0A024T9T1</accession>
<evidence type="ECO:0000313" key="1">
    <source>
        <dbReference type="EMBL" id="ETV90102.1"/>
    </source>
</evidence>
<dbReference type="VEuPathDB" id="FungiDB:H310_15066"/>
<dbReference type="EMBL" id="KI914106">
    <property type="protein sequence ID" value="ETV90102.1"/>
    <property type="molecule type" value="Genomic_DNA"/>
</dbReference>
<proteinExistence type="predicted"/>
<dbReference type="RefSeq" id="XP_008881266.1">
    <property type="nucleotide sequence ID" value="XM_008883044.1"/>
</dbReference>
<sequence length="123" mass="14411">MAEQSRLFEAHQHMLRQASYAMPQQHYKPFEEIAENDWRYYFLSAREVQELDLDAVSNAITSLKLERKIRDVESRVGRMLSDCYERLEQLDVAHLSEQESKQSVKMLTAAIRPPQLKAAVERS</sequence>
<dbReference type="OrthoDB" id="127663at2759"/>
<dbReference type="GeneID" id="20092116"/>
<name>A0A024T9T1_9STRA</name>
<organism evidence="1">
    <name type="scientific">Aphanomyces invadans</name>
    <dbReference type="NCBI Taxonomy" id="157072"/>
    <lineage>
        <taxon>Eukaryota</taxon>
        <taxon>Sar</taxon>
        <taxon>Stramenopiles</taxon>
        <taxon>Oomycota</taxon>
        <taxon>Saprolegniomycetes</taxon>
        <taxon>Saprolegniales</taxon>
        <taxon>Verrucalvaceae</taxon>
        <taxon>Aphanomyces</taxon>
    </lineage>
</organism>
<reference evidence="1" key="1">
    <citation type="submission" date="2013-12" db="EMBL/GenBank/DDBJ databases">
        <title>The Genome Sequence of Aphanomyces invadans NJM9701.</title>
        <authorList>
            <consortium name="The Broad Institute Genomics Platform"/>
            <person name="Russ C."/>
            <person name="Tyler B."/>
            <person name="van West P."/>
            <person name="Dieguez-Uribeondo J."/>
            <person name="Young S.K."/>
            <person name="Zeng Q."/>
            <person name="Gargeya S."/>
            <person name="Fitzgerald M."/>
            <person name="Abouelleil A."/>
            <person name="Alvarado L."/>
            <person name="Chapman S.B."/>
            <person name="Gainer-Dewar J."/>
            <person name="Goldberg J."/>
            <person name="Griggs A."/>
            <person name="Gujja S."/>
            <person name="Hansen M."/>
            <person name="Howarth C."/>
            <person name="Imamovic A."/>
            <person name="Ireland A."/>
            <person name="Larimer J."/>
            <person name="McCowan C."/>
            <person name="Murphy C."/>
            <person name="Pearson M."/>
            <person name="Poon T.W."/>
            <person name="Priest M."/>
            <person name="Roberts A."/>
            <person name="Saif S."/>
            <person name="Shea T."/>
            <person name="Sykes S."/>
            <person name="Wortman J."/>
            <person name="Nusbaum C."/>
            <person name="Birren B."/>
        </authorList>
    </citation>
    <scope>NUCLEOTIDE SEQUENCE [LARGE SCALE GENOMIC DNA]</scope>
    <source>
        <strain evidence="1">NJM9701</strain>
    </source>
</reference>
<protein>
    <submittedName>
        <fullName evidence="1">Uncharacterized protein</fullName>
    </submittedName>
</protein>